<name>A0A6A4NE21_LUPAL</name>
<organism evidence="2 3">
    <name type="scientific">Lupinus albus</name>
    <name type="common">White lupine</name>
    <name type="synonym">Lupinus termis</name>
    <dbReference type="NCBI Taxonomy" id="3870"/>
    <lineage>
        <taxon>Eukaryota</taxon>
        <taxon>Viridiplantae</taxon>
        <taxon>Streptophyta</taxon>
        <taxon>Embryophyta</taxon>
        <taxon>Tracheophyta</taxon>
        <taxon>Spermatophyta</taxon>
        <taxon>Magnoliopsida</taxon>
        <taxon>eudicotyledons</taxon>
        <taxon>Gunneridae</taxon>
        <taxon>Pentapetalae</taxon>
        <taxon>rosids</taxon>
        <taxon>fabids</taxon>
        <taxon>Fabales</taxon>
        <taxon>Fabaceae</taxon>
        <taxon>Papilionoideae</taxon>
        <taxon>50 kb inversion clade</taxon>
        <taxon>genistoids sensu lato</taxon>
        <taxon>core genistoids</taxon>
        <taxon>Genisteae</taxon>
        <taxon>Lupinus</taxon>
    </lineage>
</organism>
<sequence length="60" mass="6601">MEAISMKKMIVLLLLVLFVVASALIESANAKDPECCKCCKVESGCCFCCLKSKLSNIKLW</sequence>
<feature type="signal peptide" evidence="1">
    <location>
        <begin position="1"/>
        <end position="30"/>
    </location>
</feature>
<reference evidence="3" key="1">
    <citation type="journal article" date="2020" name="Nat. Commun.">
        <title>Genome sequence of the cluster root forming white lupin.</title>
        <authorList>
            <person name="Hufnagel B."/>
            <person name="Marques A."/>
            <person name="Soriano A."/>
            <person name="Marques L."/>
            <person name="Divol F."/>
            <person name="Doumas P."/>
            <person name="Sallet E."/>
            <person name="Mancinotti D."/>
            <person name="Carrere S."/>
            <person name="Marande W."/>
            <person name="Arribat S."/>
            <person name="Keller J."/>
            <person name="Huneau C."/>
            <person name="Blein T."/>
            <person name="Aime D."/>
            <person name="Laguerre M."/>
            <person name="Taylor J."/>
            <person name="Schubert V."/>
            <person name="Nelson M."/>
            <person name="Geu-Flores F."/>
            <person name="Crespi M."/>
            <person name="Gallardo-Guerrero K."/>
            <person name="Delaux P.-M."/>
            <person name="Salse J."/>
            <person name="Berges H."/>
            <person name="Guyot R."/>
            <person name="Gouzy J."/>
            <person name="Peret B."/>
        </authorList>
    </citation>
    <scope>NUCLEOTIDE SEQUENCE [LARGE SCALE GENOMIC DNA]</scope>
    <source>
        <strain evidence="3">cv. Amiga</strain>
    </source>
</reference>
<keyword evidence="3" id="KW-1185">Reference proteome</keyword>
<gene>
    <name evidence="2" type="ORF">Lalb_Chr22g0361551</name>
</gene>
<protein>
    <recommendedName>
        <fullName evidence="4">Late nodulin</fullName>
    </recommendedName>
</protein>
<dbReference type="Proteomes" id="UP000447434">
    <property type="component" value="Chromosome 22"/>
</dbReference>
<evidence type="ECO:0000256" key="1">
    <source>
        <dbReference type="SAM" id="SignalP"/>
    </source>
</evidence>
<evidence type="ECO:0000313" key="3">
    <source>
        <dbReference type="Proteomes" id="UP000447434"/>
    </source>
</evidence>
<dbReference type="EMBL" id="WOCE01000022">
    <property type="protein sequence ID" value="KAE9589005.1"/>
    <property type="molecule type" value="Genomic_DNA"/>
</dbReference>
<comment type="caution">
    <text evidence="2">The sequence shown here is derived from an EMBL/GenBank/DDBJ whole genome shotgun (WGS) entry which is preliminary data.</text>
</comment>
<feature type="chain" id="PRO_5025514073" description="Late nodulin" evidence="1">
    <location>
        <begin position="31"/>
        <end position="60"/>
    </location>
</feature>
<evidence type="ECO:0000313" key="2">
    <source>
        <dbReference type="EMBL" id="KAE9589005.1"/>
    </source>
</evidence>
<evidence type="ECO:0008006" key="4">
    <source>
        <dbReference type="Google" id="ProtNLM"/>
    </source>
</evidence>
<proteinExistence type="predicted"/>
<keyword evidence="1" id="KW-0732">Signal</keyword>
<dbReference type="AlphaFoldDB" id="A0A6A4NE21"/>
<accession>A0A6A4NE21</accession>